<keyword evidence="3" id="KW-0378">Hydrolase</keyword>
<proteinExistence type="inferred from homology"/>
<accession>A0A517T986</accession>
<gene>
    <name evidence="3" type="ORF">V22_21860</name>
</gene>
<dbReference type="PANTHER" id="PTHR43569">
    <property type="entry name" value="AMIDOHYDROLASE"/>
    <property type="match status" value="1"/>
</dbReference>
<dbReference type="InterPro" id="IPR032466">
    <property type="entry name" value="Metal_Hydrolase"/>
</dbReference>
<evidence type="ECO:0000313" key="3">
    <source>
        <dbReference type="EMBL" id="QDT64941.1"/>
    </source>
</evidence>
<dbReference type="Gene3D" id="3.20.20.140">
    <property type="entry name" value="Metal-dependent hydrolases"/>
    <property type="match status" value="1"/>
</dbReference>
<protein>
    <submittedName>
        <fullName evidence="3">Amidohydrolase</fullName>
    </submittedName>
</protein>
<dbReference type="InterPro" id="IPR052350">
    <property type="entry name" value="Metallo-dep_Lactonases"/>
</dbReference>
<dbReference type="PANTHER" id="PTHR43569:SF2">
    <property type="entry name" value="AMIDOHYDROLASE-RELATED DOMAIN-CONTAINING PROTEIN"/>
    <property type="match status" value="1"/>
</dbReference>
<dbReference type="EMBL" id="CP036316">
    <property type="protein sequence ID" value="QDT64941.1"/>
    <property type="molecule type" value="Genomic_DNA"/>
</dbReference>
<dbReference type="Proteomes" id="UP000319976">
    <property type="component" value="Chromosome"/>
</dbReference>
<dbReference type="GO" id="GO:0016787">
    <property type="term" value="F:hydrolase activity"/>
    <property type="evidence" value="ECO:0007669"/>
    <property type="project" value="UniProtKB-KW"/>
</dbReference>
<dbReference type="OrthoDB" id="5450317at2"/>
<organism evidence="3 4">
    <name type="scientific">Calycomorphotria hydatis</name>
    <dbReference type="NCBI Taxonomy" id="2528027"/>
    <lineage>
        <taxon>Bacteria</taxon>
        <taxon>Pseudomonadati</taxon>
        <taxon>Planctomycetota</taxon>
        <taxon>Planctomycetia</taxon>
        <taxon>Planctomycetales</taxon>
        <taxon>Planctomycetaceae</taxon>
        <taxon>Calycomorphotria</taxon>
    </lineage>
</organism>
<keyword evidence="4" id="KW-1185">Reference proteome</keyword>
<evidence type="ECO:0000313" key="4">
    <source>
        <dbReference type="Proteomes" id="UP000319976"/>
    </source>
</evidence>
<dbReference type="AlphaFoldDB" id="A0A517T986"/>
<evidence type="ECO:0000259" key="2">
    <source>
        <dbReference type="Pfam" id="PF04909"/>
    </source>
</evidence>
<feature type="domain" description="Amidohydrolase-related" evidence="2">
    <location>
        <begin position="34"/>
        <end position="307"/>
    </location>
</feature>
<dbReference type="SUPFAM" id="SSF51556">
    <property type="entry name" value="Metallo-dependent hydrolases"/>
    <property type="match status" value="1"/>
</dbReference>
<reference evidence="3 4" key="1">
    <citation type="submission" date="2019-02" db="EMBL/GenBank/DDBJ databases">
        <title>Deep-cultivation of Planctomycetes and their phenomic and genomic characterization uncovers novel biology.</title>
        <authorList>
            <person name="Wiegand S."/>
            <person name="Jogler M."/>
            <person name="Boedeker C."/>
            <person name="Pinto D."/>
            <person name="Vollmers J."/>
            <person name="Rivas-Marin E."/>
            <person name="Kohn T."/>
            <person name="Peeters S.H."/>
            <person name="Heuer A."/>
            <person name="Rast P."/>
            <person name="Oberbeckmann S."/>
            <person name="Bunk B."/>
            <person name="Jeske O."/>
            <person name="Meyerdierks A."/>
            <person name="Storesund J.E."/>
            <person name="Kallscheuer N."/>
            <person name="Luecker S."/>
            <person name="Lage O.M."/>
            <person name="Pohl T."/>
            <person name="Merkel B.J."/>
            <person name="Hornburger P."/>
            <person name="Mueller R.-W."/>
            <person name="Bruemmer F."/>
            <person name="Labrenz M."/>
            <person name="Spormann A.M."/>
            <person name="Op den Camp H."/>
            <person name="Overmann J."/>
            <person name="Amann R."/>
            <person name="Jetten M.S.M."/>
            <person name="Mascher T."/>
            <person name="Medema M.H."/>
            <person name="Devos D.P."/>
            <person name="Kaster A.-K."/>
            <person name="Ovreas L."/>
            <person name="Rohde M."/>
            <person name="Galperin M.Y."/>
            <person name="Jogler C."/>
        </authorList>
    </citation>
    <scope>NUCLEOTIDE SEQUENCE [LARGE SCALE GENOMIC DNA]</scope>
    <source>
        <strain evidence="3 4">V22</strain>
    </source>
</reference>
<dbReference type="Pfam" id="PF04909">
    <property type="entry name" value="Amidohydro_2"/>
    <property type="match status" value="1"/>
</dbReference>
<comment type="similarity">
    <text evidence="1">Belongs to the metallo-dependent hydrolases superfamily.</text>
</comment>
<sequence>MNRRELLLTAAAGTVGLSMSSLMARESFQALDIIDCHTHFYDPTRPQGVPWPGKNSSIYRTVLPHHLRELKQFRPVTGTVIVEASAWVEDNAWLLDLAKDDPFVVGIVGRLTPGEPEFASHLKRFSKNPLYRGIRISSRLATQLLDNKNISDLQRLADHDLSLDVNGGPDTPAVIARIAEEVPDLRIVLNHIGNVHITDATPPQDWVDGIQAAASHPNVYSKISALKECAARNGIEAPEGLSFYRPYIDVVWNAFGDDRVIYGSNWPVSERASDYESLQRVSLGYAFEKGRTATEKFCSLNAKQAYKWIERPGRRDV</sequence>
<dbReference type="KEGG" id="chya:V22_21860"/>
<evidence type="ECO:0000256" key="1">
    <source>
        <dbReference type="ARBA" id="ARBA00038310"/>
    </source>
</evidence>
<dbReference type="RefSeq" id="WP_145262526.1">
    <property type="nucleotide sequence ID" value="NZ_CP036316.1"/>
</dbReference>
<dbReference type="InterPro" id="IPR006680">
    <property type="entry name" value="Amidohydro-rel"/>
</dbReference>
<name>A0A517T986_9PLAN</name>